<dbReference type="OrthoDB" id="30795at2157"/>
<dbReference type="AlphaFoldDB" id="A0A8J7Y9W9"/>
<evidence type="ECO:0000313" key="5">
    <source>
        <dbReference type="Proteomes" id="UP000766550"/>
    </source>
</evidence>
<comment type="similarity">
    <text evidence="1">Belongs to the transcriptional regulator TrmB family.</text>
</comment>
<accession>A0A8J7Y9W9</accession>
<evidence type="ECO:0000259" key="3">
    <source>
        <dbReference type="Pfam" id="PF11495"/>
    </source>
</evidence>
<dbReference type="RefSeq" id="WP_162317048.1">
    <property type="nucleotide sequence ID" value="NZ_JAHQXF010000001.1"/>
</dbReference>
<dbReference type="InterPro" id="IPR051797">
    <property type="entry name" value="TrmB-like"/>
</dbReference>
<reference evidence="4 5" key="1">
    <citation type="submission" date="2021-06" db="EMBL/GenBank/DDBJ databases">
        <title>New haloarchaea isolates fom saline soil.</title>
        <authorList>
            <person name="Duran-Viseras A."/>
            <person name="Sanchez-Porro C.S."/>
            <person name="Ventosa A."/>
        </authorList>
    </citation>
    <scope>NUCLEOTIDE SEQUENCE [LARGE SCALE GENOMIC DNA]</scope>
    <source>
        <strain evidence="4 5">JCM 183640</strain>
    </source>
</reference>
<protein>
    <submittedName>
        <fullName evidence="4">TrmB family transcriptional regulator</fullName>
    </submittedName>
</protein>
<proteinExistence type="inferred from homology"/>
<dbReference type="EMBL" id="JAHQXF010000001">
    <property type="protein sequence ID" value="MBV0923959.1"/>
    <property type="molecule type" value="Genomic_DNA"/>
</dbReference>
<comment type="caution">
    <text evidence="4">The sequence shown here is derived from an EMBL/GenBank/DDBJ whole genome shotgun (WGS) entry which is preliminary data.</text>
</comment>
<name>A0A8J7Y9W9_9EURY</name>
<feature type="domain" description="Transcription regulator TrmB N-terminal" evidence="2">
    <location>
        <begin position="17"/>
        <end position="84"/>
    </location>
</feature>
<dbReference type="Proteomes" id="UP000766550">
    <property type="component" value="Unassembled WGS sequence"/>
</dbReference>
<organism evidence="4 5">
    <name type="scientific">Haloarcula limicola</name>
    <dbReference type="NCBI Taxonomy" id="1429915"/>
    <lineage>
        <taxon>Archaea</taxon>
        <taxon>Methanobacteriati</taxon>
        <taxon>Methanobacteriota</taxon>
        <taxon>Stenosarchaea group</taxon>
        <taxon>Halobacteria</taxon>
        <taxon>Halobacteriales</taxon>
        <taxon>Haloarculaceae</taxon>
        <taxon>Haloarcula</taxon>
    </lineage>
</organism>
<dbReference type="PANTHER" id="PTHR34293">
    <property type="entry name" value="HTH-TYPE TRANSCRIPTIONAL REGULATOR TRMBL2"/>
    <property type="match status" value="1"/>
</dbReference>
<dbReference type="InterPro" id="IPR036390">
    <property type="entry name" value="WH_DNA-bd_sf"/>
</dbReference>
<keyword evidence="5" id="KW-1185">Reference proteome</keyword>
<feature type="domain" description="Transcription regulator TrmB C-terminal" evidence="3">
    <location>
        <begin position="120"/>
        <end position="219"/>
    </location>
</feature>
<evidence type="ECO:0000313" key="4">
    <source>
        <dbReference type="EMBL" id="MBV0923959.1"/>
    </source>
</evidence>
<evidence type="ECO:0000259" key="2">
    <source>
        <dbReference type="Pfam" id="PF01978"/>
    </source>
</evidence>
<dbReference type="SUPFAM" id="SSF46785">
    <property type="entry name" value="Winged helix' DNA-binding domain"/>
    <property type="match status" value="1"/>
</dbReference>
<dbReference type="PANTHER" id="PTHR34293:SF1">
    <property type="entry name" value="HTH-TYPE TRANSCRIPTIONAL REGULATOR TRMBL2"/>
    <property type="match status" value="1"/>
</dbReference>
<dbReference type="Gene3D" id="1.10.10.10">
    <property type="entry name" value="Winged helix-like DNA-binding domain superfamily/Winged helix DNA-binding domain"/>
    <property type="match status" value="1"/>
</dbReference>
<dbReference type="Pfam" id="PF11495">
    <property type="entry name" value="Regulator_TrmB"/>
    <property type="match status" value="1"/>
</dbReference>
<sequence length="263" mass="28989">MTSESSDEPRSVAVDQLEALGLSAYAARTFVALSSLGSGTAKDVSDVSEVPRTRVYDAVEELRDWGLADVQHSKPKQFWVVSPETTSRRFEREYSRRMDALTEALDGLNSTERTVEQRGVWTVVGRGTVSERVADLIDSASDEVVFMTVSDLLTDEVVARLRTASERGVSIKLAGMADGVERDFSDTVPEAEYFDSMWVWSDTPAGRMLMVDQEKTLVSVLVDGDGDHPPEPRDETAIWGTGESNGLVVVLQAMFTWQLDGTR</sequence>
<gene>
    <name evidence="4" type="ORF">KTS45_07055</name>
</gene>
<dbReference type="InterPro" id="IPR002831">
    <property type="entry name" value="Tscrpt_reg_TrmB_N"/>
</dbReference>
<dbReference type="Pfam" id="PF01978">
    <property type="entry name" value="TrmB"/>
    <property type="match status" value="1"/>
</dbReference>
<dbReference type="InterPro" id="IPR036388">
    <property type="entry name" value="WH-like_DNA-bd_sf"/>
</dbReference>
<dbReference type="InterPro" id="IPR021586">
    <property type="entry name" value="Tscrpt_reg_TrmB_C"/>
</dbReference>
<evidence type="ECO:0000256" key="1">
    <source>
        <dbReference type="ARBA" id="ARBA00007287"/>
    </source>
</evidence>